<evidence type="ECO:0000256" key="9">
    <source>
        <dbReference type="ARBA" id="ARBA00023286"/>
    </source>
</evidence>
<feature type="compositionally biased region" description="Basic and acidic residues" evidence="11">
    <location>
        <begin position="120"/>
        <end position="129"/>
    </location>
</feature>
<evidence type="ECO:0000313" key="14">
    <source>
        <dbReference type="EMBL" id="KAK7080036.1"/>
    </source>
</evidence>
<dbReference type="EMBL" id="JAXCGZ010006169">
    <property type="protein sequence ID" value="KAK7080036.1"/>
    <property type="molecule type" value="Genomic_DNA"/>
</dbReference>
<protein>
    <recommendedName>
        <fullName evidence="13">Ionotropic glutamate receptor L-glutamate and glycine-binding domain-containing protein</fullName>
    </recommendedName>
</protein>
<sequence length="413" mass="47748">YEMKLSVLCGLILWARYSQCLSIDFWDMFRSYLGVDQSDVKERKCIENTGAGINSLGTAREMHLEESAFDNPVISDTIWKTSYGPSLKENIHAKEYAELKKAEDHFREKSRLFRSSPVPVHDRKNDTSYKRTNGNSTRNHIRMKRETGITKKHNSQNMTNMVVLITTLTEALASKHIVILHDNQPKTEEIITLFQNVNDRNTMVILDITSLTTMDFEGINDYIKSLSVHILVFEDLSAVMKFIQSLSPHRYAPVHLLIFCMSDNLSAKPILAHPELNRSPFVTLLEIMYIKDKGIPKYSLKMYNNFQENQSVVTVGTFDFDYDLSFQELFPERFIQFHGHLFHLASWDDDFPYMLEPKEDLGVRGMCVSMLTEIAQRLNFSFQAYHLPPDSQWGSFVDGEWRGMIGEVVRGEK</sequence>
<keyword evidence="15" id="KW-1185">Reference proteome</keyword>
<dbReference type="Proteomes" id="UP001381693">
    <property type="component" value="Unassembled WGS sequence"/>
</dbReference>
<proteinExistence type="predicted"/>
<evidence type="ECO:0000256" key="3">
    <source>
        <dbReference type="ARBA" id="ARBA00022692"/>
    </source>
</evidence>
<evidence type="ECO:0000256" key="1">
    <source>
        <dbReference type="ARBA" id="ARBA00004141"/>
    </source>
</evidence>
<keyword evidence="9" id="KW-1071">Ligand-gated ion channel</keyword>
<evidence type="ECO:0000256" key="12">
    <source>
        <dbReference type="SAM" id="SignalP"/>
    </source>
</evidence>
<keyword evidence="5" id="KW-0406">Ion transport</keyword>
<reference evidence="14 15" key="1">
    <citation type="submission" date="2023-11" db="EMBL/GenBank/DDBJ databases">
        <title>Halocaridina rubra genome assembly.</title>
        <authorList>
            <person name="Smith C."/>
        </authorList>
    </citation>
    <scope>NUCLEOTIDE SEQUENCE [LARGE SCALE GENOMIC DNA]</scope>
    <source>
        <strain evidence="14">EP-1</strain>
        <tissue evidence="14">Whole</tissue>
    </source>
</reference>
<name>A0AAN8XC31_HALRR</name>
<evidence type="ECO:0000256" key="7">
    <source>
        <dbReference type="ARBA" id="ARBA00023170"/>
    </source>
</evidence>
<evidence type="ECO:0000256" key="11">
    <source>
        <dbReference type="SAM" id="MobiDB-lite"/>
    </source>
</evidence>
<gene>
    <name evidence="14" type="ORF">SK128_007416</name>
</gene>
<keyword evidence="10" id="KW-0407">Ion channel</keyword>
<keyword evidence="4" id="KW-1133">Transmembrane helix</keyword>
<dbReference type="Pfam" id="PF10613">
    <property type="entry name" value="Lig_chan-Glu_bd"/>
    <property type="match status" value="1"/>
</dbReference>
<keyword evidence="7" id="KW-0675">Receptor</keyword>
<comment type="subcellular location">
    <subcellularLocation>
        <location evidence="1">Membrane</location>
        <topology evidence="1">Multi-pass membrane protein</topology>
    </subcellularLocation>
</comment>
<keyword evidence="6" id="KW-0472">Membrane</keyword>
<feature type="non-terminal residue" evidence="14">
    <location>
        <position position="1"/>
    </location>
</feature>
<dbReference type="GO" id="GO:0015276">
    <property type="term" value="F:ligand-gated monoatomic ion channel activity"/>
    <property type="evidence" value="ECO:0007669"/>
    <property type="project" value="InterPro"/>
</dbReference>
<keyword evidence="3" id="KW-0812">Transmembrane</keyword>
<evidence type="ECO:0000256" key="2">
    <source>
        <dbReference type="ARBA" id="ARBA00022448"/>
    </source>
</evidence>
<comment type="caution">
    <text evidence="14">The sequence shown here is derived from an EMBL/GenBank/DDBJ whole genome shotgun (WGS) entry which is preliminary data.</text>
</comment>
<dbReference type="GO" id="GO:0016020">
    <property type="term" value="C:membrane"/>
    <property type="evidence" value="ECO:0007669"/>
    <property type="project" value="UniProtKB-SubCell"/>
</dbReference>
<accession>A0AAN8XC31</accession>
<evidence type="ECO:0000256" key="8">
    <source>
        <dbReference type="ARBA" id="ARBA00023180"/>
    </source>
</evidence>
<feature type="signal peptide" evidence="12">
    <location>
        <begin position="1"/>
        <end position="20"/>
    </location>
</feature>
<feature type="domain" description="Ionotropic glutamate receptor L-glutamate and glycine-binding" evidence="13">
    <location>
        <begin position="352"/>
        <end position="410"/>
    </location>
</feature>
<dbReference type="AlphaFoldDB" id="A0AAN8XC31"/>
<keyword evidence="8" id="KW-0325">Glycoprotein</keyword>
<evidence type="ECO:0000259" key="13">
    <source>
        <dbReference type="SMART" id="SM00918"/>
    </source>
</evidence>
<evidence type="ECO:0000256" key="5">
    <source>
        <dbReference type="ARBA" id="ARBA00023065"/>
    </source>
</evidence>
<feature type="chain" id="PRO_5042929993" description="Ionotropic glutamate receptor L-glutamate and glycine-binding domain-containing protein" evidence="12">
    <location>
        <begin position="21"/>
        <end position="413"/>
    </location>
</feature>
<organism evidence="14 15">
    <name type="scientific">Halocaridina rubra</name>
    <name type="common">Hawaiian red shrimp</name>
    <dbReference type="NCBI Taxonomy" id="373956"/>
    <lineage>
        <taxon>Eukaryota</taxon>
        <taxon>Metazoa</taxon>
        <taxon>Ecdysozoa</taxon>
        <taxon>Arthropoda</taxon>
        <taxon>Crustacea</taxon>
        <taxon>Multicrustacea</taxon>
        <taxon>Malacostraca</taxon>
        <taxon>Eumalacostraca</taxon>
        <taxon>Eucarida</taxon>
        <taxon>Decapoda</taxon>
        <taxon>Pleocyemata</taxon>
        <taxon>Caridea</taxon>
        <taxon>Atyoidea</taxon>
        <taxon>Atyidae</taxon>
        <taxon>Halocaridina</taxon>
    </lineage>
</organism>
<evidence type="ECO:0000256" key="6">
    <source>
        <dbReference type="ARBA" id="ARBA00023136"/>
    </source>
</evidence>
<dbReference type="InterPro" id="IPR019594">
    <property type="entry name" value="Glu/Gly-bd"/>
</dbReference>
<dbReference type="Gene3D" id="3.40.190.10">
    <property type="entry name" value="Periplasmic binding protein-like II"/>
    <property type="match status" value="1"/>
</dbReference>
<evidence type="ECO:0000313" key="15">
    <source>
        <dbReference type="Proteomes" id="UP001381693"/>
    </source>
</evidence>
<dbReference type="SUPFAM" id="SSF53850">
    <property type="entry name" value="Periplasmic binding protein-like II"/>
    <property type="match status" value="1"/>
</dbReference>
<keyword evidence="12" id="KW-0732">Signal</keyword>
<feature type="region of interest" description="Disordered" evidence="11">
    <location>
        <begin position="113"/>
        <end position="136"/>
    </location>
</feature>
<evidence type="ECO:0000256" key="10">
    <source>
        <dbReference type="ARBA" id="ARBA00023303"/>
    </source>
</evidence>
<evidence type="ECO:0000256" key="4">
    <source>
        <dbReference type="ARBA" id="ARBA00022989"/>
    </source>
</evidence>
<keyword evidence="2" id="KW-0813">Transport</keyword>
<dbReference type="SMART" id="SM00918">
    <property type="entry name" value="Lig_chan-Glu_bd"/>
    <property type="match status" value="1"/>
</dbReference>